<gene>
    <name evidence="16 18" type="primary">murB</name>
    <name evidence="18" type="ORF">IAB90_03555</name>
</gene>
<dbReference type="GO" id="GO:0071555">
    <property type="term" value="P:cell wall organization"/>
    <property type="evidence" value="ECO:0007669"/>
    <property type="project" value="UniProtKB-KW"/>
</dbReference>
<sequence>MSDIFDGHICAGIPRRDNFSFASATTYGSGGVAKAAFFPRSEEEAAFIYRAMRAGGEKFCVLGRGSNVLAQDGIYNGYVISTSQLKSPVRIVDSDGERVVLEVSCGLNVGELISFCKREGLTGLEYLAGIPASVGGLLFMNGGADGKYIGGNVCSVKLLSDNLEIFSNKDCNFTYKHSTMRDMDCMIVSAKLAVRRSDRHTVSENVVNRLAARRQLPAGRSCGCVFENYCGVSAGKIIENAGLKGARVGCAYVSPKHANFIINRGRRSSDVFTLICRVKDEVYKKFGVTLKEEVCYIGDFE</sequence>
<keyword evidence="10 16" id="KW-0133">Cell shape</keyword>
<comment type="subcellular location">
    <subcellularLocation>
        <location evidence="3 16">Cytoplasm</location>
    </subcellularLocation>
</comment>
<dbReference type="InterPro" id="IPR016169">
    <property type="entry name" value="FAD-bd_PCMH_sub2"/>
</dbReference>
<feature type="domain" description="FAD-binding PCMH-type" evidence="17">
    <location>
        <begin position="29"/>
        <end position="197"/>
    </location>
</feature>
<comment type="similarity">
    <text evidence="16">Belongs to the MurB family.</text>
</comment>
<evidence type="ECO:0000313" key="18">
    <source>
        <dbReference type="EMBL" id="HIR39439.1"/>
    </source>
</evidence>
<dbReference type="GO" id="GO:0051301">
    <property type="term" value="P:cell division"/>
    <property type="evidence" value="ECO:0007669"/>
    <property type="project" value="UniProtKB-KW"/>
</dbReference>
<keyword evidence="13 16" id="KW-0131">Cell cycle</keyword>
<dbReference type="SUPFAM" id="SSF56176">
    <property type="entry name" value="FAD-binding/transporter-associated domain-like"/>
    <property type="match status" value="1"/>
</dbReference>
<dbReference type="InterPro" id="IPR036318">
    <property type="entry name" value="FAD-bd_PCMH-like_sf"/>
</dbReference>
<evidence type="ECO:0000256" key="3">
    <source>
        <dbReference type="ARBA" id="ARBA00004496"/>
    </source>
</evidence>
<feature type="active site" evidence="16">
    <location>
        <position position="293"/>
    </location>
</feature>
<keyword evidence="12 16" id="KW-0560">Oxidoreductase</keyword>
<dbReference type="EMBL" id="DVHB01000062">
    <property type="protein sequence ID" value="HIR39439.1"/>
    <property type="molecule type" value="Genomic_DNA"/>
</dbReference>
<dbReference type="InterPro" id="IPR036635">
    <property type="entry name" value="MurB_C_sf"/>
</dbReference>
<dbReference type="PANTHER" id="PTHR21071:SF4">
    <property type="entry name" value="UDP-N-ACETYLENOLPYRUVOYLGLUCOSAMINE REDUCTASE"/>
    <property type="match status" value="1"/>
</dbReference>
<dbReference type="NCBIfam" id="TIGR00179">
    <property type="entry name" value="murB"/>
    <property type="match status" value="1"/>
</dbReference>
<keyword evidence="5 16" id="KW-0963">Cytoplasm</keyword>
<dbReference type="AlphaFoldDB" id="A0A9D1AG89"/>
<dbReference type="InterPro" id="IPR016167">
    <property type="entry name" value="FAD-bd_PCMH_sub1"/>
</dbReference>
<keyword evidence="9 16" id="KW-0521">NADP</keyword>
<feature type="active site" description="Proton donor" evidence="16">
    <location>
        <position position="224"/>
    </location>
</feature>
<proteinExistence type="inferred from homology"/>
<keyword evidence="14 16" id="KW-0961">Cell wall biogenesis/degradation</keyword>
<dbReference type="Gene3D" id="3.90.78.10">
    <property type="entry name" value="UDP-N-acetylenolpyruvoylglucosamine reductase, C-terminal domain"/>
    <property type="match status" value="1"/>
</dbReference>
<dbReference type="PROSITE" id="PS51387">
    <property type="entry name" value="FAD_PCMH"/>
    <property type="match status" value="1"/>
</dbReference>
<comment type="cofactor">
    <cofactor evidence="1 16">
        <name>FAD</name>
        <dbReference type="ChEBI" id="CHEBI:57692"/>
    </cofactor>
</comment>
<evidence type="ECO:0000256" key="5">
    <source>
        <dbReference type="ARBA" id="ARBA00022490"/>
    </source>
</evidence>
<dbReference type="InterPro" id="IPR003170">
    <property type="entry name" value="MurB"/>
</dbReference>
<evidence type="ECO:0000256" key="6">
    <source>
        <dbReference type="ARBA" id="ARBA00022618"/>
    </source>
</evidence>
<evidence type="ECO:0000256" key="15">
    <source>
        <dbReference type="ARBA" id="ARBA00048914"/>
    </source>
</evidence>
<dbReference type="GO" id="GO:0005829">
    <property type="term" value="C:cytosol"/>
    <property type="evidence" value="ECO:0007669"/>
    <property type="project" value="TreeGrafter"/>
</dbReference>
<dbReference type="GO" id="GO:0009252">
    <property type="term" value="P:peptidoglycan biosynthetic process"/>
    <property type="evidence" value="ECO:0007669"/>
    <property type="project" value="UniProtKB-UniRule"/>
</dbReference>
<dbReference type="Pfam" id="PF01565">
    <property type="entry name" value="FAD_binding_4"/>
    <property type="match status" value="1"/>
</dbReference>
<evidence type="ECO:0000256" key="4">
    <source>
        <dbReference type="ARBA" id="ARBA00004752"/>
    </source>
</evidence>
<organism evidence="18 19">
    <name type="scientific">Candidatus Coproplasma stercoripullorum</name>
    <dbReference type="NCBI Taxonomy" id="2840751"/>
    <lineage>
        <taxon>Bacteria</taxon>
        <taxon>Bacillati</taxon>
        <taxon>Bacillota</taxon>
        <taxon>Clostridia</taxon>
        <taxon>Eubacteriales</taxon>
        <taxon>Candidatus Coproplasma</taxon>
    </lineage>
</organism>
<keyword evidence="11 16" id="KW-0573">Peptidoglycan synthesis</keyword>
<dbReference type="InterPro" id="IPR011601">
    <property type="entry name" value="MurB_C"/>
</dbReference>
<dbReference type="GO" id="GO:0008762">
    <property type="term" value="F:UDP-N-acetylmuramate dehydrogenase activity"/>
    <property type="evidence" value="ECO:0007669"/>
    <property type="project" value="UniProtKB-UniRule"/>
</dbReference>
<dbReference type="Gene3D" id="3.30.465.10">
    <property type="match status" value="1"/>
</dbReference>
<evidence type="ECO:0000256" key="16">
    <source>
        <dbReference type="HAMAP-Rule" id="MF_00037"/>
    </source>
</evidence>
<dbReference type="Gene3D" id="3.30.43.10">
    <property type="entry name" value="Uridine Diphospho-n-acetylenolpyruvylglucosamine Reductase, domain 2"/>
    <property type="match status" value="1"/>
</dbReference>
<dbReference type="GO" id="GO:0008360">
    <property type="term" value="P:regulation of cell shape"/>
    <property type="evidence" value="ECO:0007669"/>
    <property type="project" value="UniProtKB-KW"/>
</dbReference>
<comment type="pathway">
    <text evidence="4 16">Cell wall biogenesis; peptidoglycan biosynthesis.</text>
</comment>
<keyword evidence="7 16" id="KW-0285">Flavoprotein</keyword>
<comment type="caution">
    <text evidence="16">Lacks conserved residue(s) required for the propagation of feature annotation.</text>
</comment>
<reference evidence="18" key="2">
    <citation type="journal article" date="2021" name="PeerJ">
        <title>Extensive microbial diversity within the chicken gut microbiome revealed by metagenomics and culture.</title>
        <authorList>
            <person name="Gilroy R."/>
            <person name="Ravi A."/>
            <person name="Getino M."/>
            <person name="Pursley I."/>
            <person name="Horton D.L."/>
            <person name="Alikhan N.F."/>
            <person name="Baker D."/>
            <person name="Gharbi K."/>
            <person name="Hall N."/>
            <person name="Watson M."/>
            <person name="Adriaenssens E.M."/>
            <person name="Foster-Nyarko E."/>
            <person name="Jarju S."/>
            <person name="Secka A."/>
            <person name="Antonio M."/>
            <person name="Oren A."/>
            <person name="Chaudhuri R.R."/>
            <person name="La Ragione R."/>
            <person name="Hildebrand F."/>
            <person name="Pallen M.J."/>
        </authorList>
    </citation>
    <scope>NUCLEOTIDE SEQUENCE</scope>
    <source>
        <strain evidence="18">ChiW25-3613</strain>
    </source>
</reference>
<evidence type="ECO:0000256" key="14">
    <source>
        <dbReference type="ARBA" id="ARBA00023316"/>
    </source>
</evidence>
<dbReference type="Pfam" id="PF02873">
    <property type="entry name" value="MurB_C"/>
    <property type="match status" value="1"/>
</dbReference>
<name>A0A9D1AG89_9FIRM</name>
<evidence type="ECO:0000313" key="19">
    <source>
        <dbReference type="Proteomes" id="UP000824179"/>
    </source>
</evidence>
<evidence type="ECO:0000256" key="1">
    <source>
        <dbReference type="ARBA" id="ARBA00001974"/>
    </source>
</evidence>
<accession>A0A9D1AG89</accession>
<evidence type="ECO:0000256" key="9">
    <source>
        <dbReference type="ARBA" id="ARBA00022857"/>
    </source>
</evidence>
<evidence type="ECO:0000256" key="13">
    <source>
        <dbReference type="ARBA" id="ARBA00023306"/>
    </source>
</evidence>
<dbReference type="SUPFAM" id="SSF56194">
    <property type="entry name" value="Uridine diphospho-N-Acetylenolpyruvylglucosamine reductase, MurB, C-terminal domain"/>
    <property type="match status" value="1"/>
</dbReference>
<dbReference type="HAMAP" id="MF_00037">
    <property type="entry name" value="MurB"/>
    <property type="match status" value="1"/>
</dbReference>
<evidence type="ECO:0000256" key="7">
    <source>
        <dbReference type="ARBA" id="ARBA00022630"/>
    </source>
</evidence>
<evidence type="ECO:0000256" key="8">
    <source>
        <dbReference type="ARBA" id="ARBA00022827"/>
    </source>
</evidence>
<reference evidence="18" key="1">
    <citation type="submission" date="2020-10" db="EMBL/GenBank/DDBJ databases">
        <authorList>
            <person name="Gilroy R."/>
        </authorList>
    </citation>
    <scope>NUCLEOTIDE SEQUENCE</scope>
    <source>
        <strain evidence="18">ChiW25-3613</strain>
    </source>
</reference>
<dbReference type="Proteomes" id="UP000824179">
    <property type="component" value="Unassembled WGS sequence"/>
</dbReference>
<evidence type="ECO:0000256" key="10">
    <source>
        <dbReference type="ARBA" id="ARBA00022960"/>
    </source>
</evidence>
<dbReference type="PANTHER" id="PTHR21071">
    <property type="entry name" value="UDP-N-ACETYLENOLPYRUVOYLGLUCOSAMINE REDUCTASE"/>
    <property type="match status" value="1"/>
</dbReference>
<comment type="caution">
    <text evidence="18">The sequence shown here is derived from an EMBL/GenBank/DDBJ whole genome shotgun (WGS) entry which is preliminary data.</text>
</comment>
<keyword evidence="8 16" id="KW-0274">FAD</keyword>
<evidence type="ECO:0000259" key="17">
    <source>
        <dbReference type="PROSITE" id="PS51387"/>
    </source>
</evidence>
<dbReference type="EC" id="1.3.1.98" evidence="16"/>
<dbReference type="GO" id="GO:0071949">
    <property type="term" value="F:FAD binding"/>
    <property type="evidence" value="ECO:0007669"/>
    <property type="project" value="InterPro"/>
</dbReference>
<dbReference type="InterPro" id="IPR016166">
    <property type="entry name" value="FAD-bd_PCMH"/>
</dbReference>
<evidence type="ECO:0000256" key="11">
    <source>
        <dbReference type="ARBA" id="ARBA00022984"/>
    </source>
</evidence>
<dbReference type="InterPro" id="IPR006094">
    <property type="entry name" value="Oxid_FAD_bind_N"/>
</dbReference>
<keyword evidence="6 16" id="KW-0132">Cell division</keyword>
<protein>
    <recommendedName>
        <fullName evidence="16">UDP-N-acetylenolpyruvoylglucosamine reductase</fullName>
        <ecNumber evidence="16">1.3.1.98</ecNumber>
    </recommendedName>
    <alternativeName>
        <fullName evidence="16">UDP-N-acetylmuramate dehydrogenase</fullName>
    </alternativeName>
</protein>
<comment type="function">
    <text evidence="2 16">Cell wall formation.</text>
</comment>
<evidence type="ECO:0000256" key="2">
    <source>
        <dbReference type="ARBA" id="ARBA00003921"/>
    </source>
</evidence>
<evidence type="ECO:0000256" key="12">
    <source>
        <dbReference type="ARBA" id="ARBA00023002"/>
    </source>
</evidence>
<comment type="catalytic activity">
    <reaction evidence="15 16">
        <text>UDP-N-acetyl-alpha-D-muramate + NADP(+) = UDP-N-acetyl-3-O-(1-carboxyvinyl)-alpha-D-glucosamine + NADPH + H(+)</text>
        <dbReference type="Rhea" id="RHEA:12248"/>
        <dbReference type="ChEBI" id="CHEBI:15378"/>
        <dbReference type="ChEBI" id="CHEBI:57783"/>
        <dbReference type="ChEBI" id="CHEBI:58349"/>
        <dbReference type="ChEBI" id="CHEBI:68483"/>
        <dbReference type="ChEBI" id="CHEBI:70757"/>
        <dbReference type="EC" id="1.3.1.98"/>
    </reaction>
</comment>